<gene>
    <name evidence="6" type="primary">degA3</name>
    <name evidence="6" type="ORF">SRIMR7_30950</name>
</gene>
<dbReference type="CDD" id="cd01392">
    <property type="entry name" value="HTH_LacI"/>
    <property type="match status" value="1"/>
</dbReference>
<sequence>MGEGAAGMGPRGVGGGAGGWSGGGADGLSGRGAGRWSGAGAERGGVPTVETIAVRAGVSIASVSRVLNGHGARPDTVTRVERAAAELGYVPNAVARSLKGGRTMQVTFAMSDIGNPAYVSMVREIQAVMKAAGYRLLLHSTDADVEDELAVLRSLADRTSDGLVLCPIRITPRHLDALARAARPVVVIGSLPGTPPHGPPVDSVRTDSVTGAEAAVRHLIDTGRRRIAFVNGPADTVPGHNRALGYHTALEAGGLAPDPELITTTDFTVEAGAAALHGLLDARPDIDAVFCANDQLALGSSQTLHARGRSIPDDVAVAGMDDTVLARAGWPPLTSVDLGSAERGRTAAHMLLDRLREPTGIPRAPARREIVMPRLVVRASSAPAAGAV</sequence>
<evidence type="ECO:0000256" key="1">
    <source>
        <dbReference type="ARBA" id="ARBA00023015"/>
    </source>
</evidence>
<dbReference type="Pfam" id="PF13377">
    <property type="entry name" value="Peripla_BP_3"/>
    <property type="match status" value="1"/>
</dbReference>
<dbReference type="Proteomes" id="UP000829494">
    <property type="component" value="Chromosome"/>
</dbReference>
<dbReference type="InterPro" id="IPR046335">
    <property type="entry name" value="LacI/GalR-like_sensor"/>
</dbReference>
<proteinExistence type="predicted"/>
<keyword evidence="1" id="KW-0805">Transcription regulation</keyword>
<dbReference type="EMBL" id="CP094298">
    <property type="protein sequence ID" value="UNZ06580.1"/>
    <property type="molecule type" value="Genomic_DNA"/>
</dbReference>
<evidence type="ECO:0000256" key="3">
    <source>
        <dbReference type="ARBA" id="ARBA00023163"/>
    </source>
</evidence>
<dbReference type="SMART" id="SM00354">
    <property type="entry name" value="HTH_LACI"/>
    <property type="match status" value="1"/>
</dbReference>
<accession>A0ABY3Z9K8</accession>
<dbReference type="SUPFAM" id="SSF53822">
    <property type="entry name" value="Periplasmic binding protein-like I"/>
    <property type="match status" value="1"/>
</dbReference>
<keyword evidence="2" id="KW-0238">DNA-binding</keyword>
<keyword evidence="3" id="KW-0804">Transcription</keyword>
<evidence type="ECO:0000256" key="2">
    <source>
        <dbReference type="ARBA" id="ARBA00023125"/>
    </source>
</evidence>
<dbReference type="Pfam" id="PF00356">
    <property type="entry name" value="LacI"/>
    <property type="match status" value="1"/>
</dbReference>
<feature type="domain" description="HTH lacI-type" evidence="5">
    <location>
        <begin position="47"/>
        <end position="100"/>
    </location>
</feature>
<dbReference type="Gene3D" id="3.40.50.2300">
    <property type="match status" value="2"/>
</dbReference>
<evidence type="ECO:0000259" key="5">
    <source>
        <dbReference type="PROSITE" id="PS50932"/>
    </source>
</evidence>
<dbReference type="Gene3D" id="1.10.260.40">
    <property type="entry name" value="lambda repressor-like DNA-binding domains"/>
    <property type="match status" value="1"/>
</dbReference>
<dbReference type="PANTHER" id="PTHR30146:SF109">
    <property type="entry name" value="HTH-TYPE TRANSCRIPTIONAL REGULATOR GALS"/>
    <property type="match status" value="1"/>
</dbReference>
<organism evidence="6 7">
    <name type="scientific">Streptomyces rimosus subsp. rimosus</name>
    <dbReference type="NCBI Taxonomy" id="132474"/>
    <lineage>
        <taxon>Bacteria</taxon>
        <taxon>Bacillati</taxon>
        <taxon>Actinomycetota</taxon>
        <taxon>Actinomycetes</taxon>
        <taxon>Kitasatosporales</taxon>
        <taxon>Streptomycetaceae</taxon>
        <taxon>Streptomyces</taxon>
    </lineage>
</organism>
<feature type="region of interest" description="Disordered" evidence="4">
    <location>
        <begin position="1"/>
        <end position="43"/>
    </location>
</feature>
<evidence type="ECO:0000313" key="6">
    <source>
        <dbReference type="EMBL" id="UNZ06580.1"/>
    </source>
</evidence>
<reference evidence="6 7" key="1">
    <citation type="submission" date="2022-03" db="EMBL/GenBank/DDBJ databases">
        <title>Complete genome of Streptomyces rimosus ssp. rimosus R7 (=ATCC 10970).</title>
        <authorList>
            <person name="Beganovic S."/>
            <person name="Ruckert C."/>
            <person name="Busche T."/>
            <person name="Kalinowski J."/>
            <person name="Wittmann C."/>
        </authorList>
    </citation>
    <scope>NUCLEOTIDE SEQUENCE [LARGE SCALE GENOMIC DNA]</scope>
    <source>
        <strain evidence="6 7">R7</strain>
    </source>
</reference>
<name>A0ABY3Z9K8_STRRM</name>
<dbReference type="InterPro" id="IPR028082">
    <property type="entry name" value="Peripla_BP_I"/>
</dbReference>
<dbReference type="SUPFAM" id="SSF47413">
    <property type="entry name" value="lambda repressor-like DNA-binding domains"/>
    <property type="match status" value="1"/>
</dbReference>
<dbReference type="InterPro" id="IPR010982">
    <property type="entry name" value="Lambda_DNA-bd_dom_sf"/>
</dbReference>
<dbReference type="PROSITE" id="PS50932">
    <property type="entry name" value="HTH_LACI_2"/>
    <property type="match status" value="1"/>
</dbReference>
<dbReference type="InterPro" id="IPR000843">
    <property type="entry name" value="HTH_LacI"/>
</dbReference>
<evidence type="ECO:0000313" key="7">
    <source>
        <dbReference type="Proteomes" id="UP000829494"/>
    </source>
</evidence>
<dbReference type="PANTHER" id="PTHR30146">
    <property type="entry name" value="LACI-RELATED TRANSCRIPTIONAL REPRESSOR"/>
    <property type="match status" value="1"/>
</dbReference>
<evidence type="ECO:0000256" key="4">
    <source>
        <dbReference type="SAM" id="MobiDB-lite"/>
    </source>
</evidence>
<protein>
    <submittedName>
        <fullName evidence="6">HTH-type transcriptional regulator DegA</fullName>
    </submittedName>
</protein>
<dbReference type="CDD" id="cd06267">
    <property type="entry name" value="PBP1_LacI_sugar_binding-like"/>
    <property type="match status" value="1"/>
</dbReference>
<keyword evidence="7" id="KW-1185">Reference proteome</keyword>